<organism evidence="2">
    <name type="scientific">Arundo donax</name>
    <name type="common">Giant reed</name>
    <name type="synonym">Donax arundinaceus</name>
    <dbReference type="NCBI Taxonomy" id="35708"/>
    <lineage>
        <taxon>Eukaryota</taxon>
        <taxon>Viridiplantae</taxon>
        <taxon>Streptophyta</taxon>
        <taxon>Embryophyta</taxon>
        <taxon>Tracheophyta</taxon>
        <taxon>Spermatophyta</taxon>
        <taxon>Magnoliopsida</taxon>
        <taxon>Liliopsida</taxon>
        <taxon>Poales</taxon>
        <taxon>Poaceae</taxon>
        <taxon>PACMAD clade</taxon>
        <taxon>Arundinoideae</taxon>
        <taxon>Arundineae</taxon>
        <taxon>Arundo</taxon>
    </lineage>
</organism>
<evidence type="ECO:0000313" key="2">
    <source>
        <dbReference type="EMBL" id="JAD92027.1"/>
    </source>
</evidence>
<evidence type="ECO:0000256" key="1">
    <source>
        <dbReference type="SAM" id="MobiDB-lite"/>
    </source>
</evidence>
<reference evidence="2" key="1">
    <citation type="submission" date="2014-09" db="EMBL/GenBank/DDBJ databases">
        <authorList>
            <person name="Magalhaes I.L.F."/>
            <person name="Oliveira U."/>
            <person name="Santos F.R."/>
            <person name="Vidigal T.H.D.A."/>
            <person name="Brescovit A.D."/>
            <person name="Santos A.J."/>
        </authorList>
    </citation>
    <scope>NUCLEOTIDE SEQUENCE</scope>
    <source>
        <tissue evidence="2">Shoot tissue taken approximately 20 cm above the soil surface</tissue>
    </source>
</reference>
<feature type="compositionally biased region" description="Low complexity" evidence="1">
    <location>
        <begin position="49"/>
        <end position="61"/>
    </location>
</feature>
<accession>A0A0A9E7S0</accession>
<feature type="compositionally biased region" description="Polar residues" evidence="1">
    <location>
        <begin position="1"/>
        <end position="14"/>
    </location>
</feature>
<protein>
    <submittedName>
        <fullName evidence="2">Uncharacterized protein</fullName>
    </submittedName>
</protein>
<feature type="region of interest" description="Disordered" evidence="1">
    <location>
        <begin position="1"/>
        <end position="85"/>
    </location>
</feature>
<name>A0A0A9E7S0_ARUDO</name>
<sequence length="85" mass="9143">MLSPGSSMKRSSGWSLKGSADTAPQLTSTHHSRPPKASTSWFMCICRPGGSSDGSTSLSHSPVSETNRRQMKRRPPHHPPSLSLS</sequence>
<dbReference type="EMBL" id="GBRH01205868">
    <property type="protein sequence ID" value="JAD92027.1"/>
    <property type="molecule type" value="Transcribed_RNA"/>
</dbReference>
<reference evidence="2" key="2">
    <citation type="journal article" date="2015" name="Data Brief">
        <title>Shoot transcriptome of the giant reed, Arundo donax.</title>
        <authorList>
            <person name="Barrero R.A."/>
            <person name="Guerrero F.D."/>
            <person name="Moolhuijzen P."/>
            <person name="Goolsby J.A."/>
            <person name="Tidwell J."/>
            <person name="Bellgard S.E."/>
            <person name="Bellgard M.I."/>
        </authorList>
    </citation>
    <scope>NUCLEOTIDE SEQUENCE</scope>
    <source>
        <tissue evidence="2">Shoot tissue taken approximately 20 cm above the soil surface</tissue>
    </source>
</reference>
<proteinExistence type="predicted"/>
<dbReference type="AlphaFoldDB" id="A0A0A9E7S0"/>